<proteinExistence type="inferred from homology"/>
<sequence length="755" mass="81221">MEEKAVIPTPPSTSPAIDPRSGFDAVSRTFHSLRPPLPLPARDRPLSFTSYAVSLLPSPLPPLPAVVDAATGDALSFPDLLSQIHSLAAALRSEAGLSKGHVAFILCPACLDVPPLYLALLSLGAVISAANPASTAAELARLVGLSKPRVAFATSETAAKLPGDVPTILLDSPRFRSFLAGGGSEVPPEEEVGQMDVAVIQYSSGTTGMVKAAALSHLNFIAMVAGFHASRKLPAEQRRREAPDVTVVGAPLFHSMGFFFLLKGIALGETTIVMGGGGGGGVREMLRVAEKYRATALTASPPVVVAMARWEEKIDLAALEYVTCGGAPLHEAAAHQFISRFPGVELRQGYGSTEGGGIARMIDREECLHLRSVGRLSQKVEAKIVDSVTGETLSIGQTGELWIRGPSIMIGYVGDEKANASTFAPSGWLKTGDLCYFNQDGFLFIVDRLKEMIKYKAYQVPPAELEHLLLSLPGVADAAVVPYPHEEAGQIPMAFIVRQPGNNLKEAEIIDFIAKQVAPYKKIRKVRVGSSSICVAFASFPSRRGWVSLRVGVFPDASDLQYFPSVTGGGVDGLGEDLFAAPSFQLPTCFDFDGFLKDAIQMVKPAKGTTTLAFFFKNGVIVVADSRASMGGYITAYCFCTTRKYLMHPHLETVLHNQNARIYEKAHINQDNDSDCQFWHRNLGIKCHLHELANKRRISVTSASKLLANRHYSYCGMFLSVGTMIAGWDEMPSIYHATFHDGASGGITSVYHVQT</sequence>
<dbReference type="Gene3D" id="3.40.50.12780">
    <property type="entry name" value="N-terminal domain of ligase-like"/>
    <property type="match status" value="1"/>
</dbReference>
<comment type="subunit">
    <text evidence="5">The 26S proteasome consists of a 20S proteasome core and two 19S regulatory subunits. The 20S proteasome core is composed of 28 subunits that are arranged in four stacked rings, resulting in a barrel-shaped structure. The two end rings are each formed by seven alpha subunits, and the two central rings are each formed by seven beta subunits. The catalytic chamber with the active sites is on the inside of the barrel.</text>
</comment>
<dbReference type="Pfam" id="PF00227">
    <property type="entry name" value="Proteasome"/>
    <property type="match status" value="1"/>
</dbReference>
<dbReference type="InterPro" id="IPR020845">
    <property type="entry name" value="AMP-binding_CS"/>
</dbReference>
<dbReference type="EC" id="6.2.1.12" evidence="2"/>
<organism evidence="9 10">
    <name type="scientific">Ensete ventricosum</name>
    <name type="common">Abyssinian banana</name>
    <name type="synonym">Musa ensete</name>
    <dbReference type="NCBI Taxonomy" id="4639"/>
    <lineage>
        <taxon>Eukaryota</taxon>
        <taxon>Viridiplantae</taxon>
        <taxon>Streptophyta</taxon>
        <taxon>Embryophyta</taxon>
        <taxon>Tracheophyta</taxon>
        <taxon>Spermatophyta</taxon>
        <taxon>Magnoliopsida</taxon>
        <taxon>Liliopsida</taxon>
        <taxon>Zingiberales</taxon>
        <taxon>Musaceae</taxon>
        <taxon>Ensete</taxon>
    </lineage>
</organism>
<dbReference type="AlphaFoldDB" id="A0AAV8R8N6"/>
<evidence type="ECO:0000313" key="10">
    <source>
        <dbReference type="Proteomes" id="UP001222027"/>
    </source>
</evidence>
<evidence type="ECO:0000256" key="5">
    <source>
        <dbReference type="ARBA" id="ARBA00026071"/>
    </source>
</evidence>
<dbReference type="InterPro" id="IPR000873">
    <property type="entry name" value="AMP-dep_synth/lig_dom"/>
</dbReference>
<dbReference type="GO" id="GO:0005839">
    <property type="term" value="C:proteasome core complex"/>
    <property type="evidence" value="ECO:0007669"/>
    <property type="project" value="InterPro"/>
</dbReference>
<dbReference type="Proteomes" id="UP001222027">
    <property type="component" value="Unassembled WGS sequence"/>
</dbReference>
<feature type="domain" description="AMP-dependent synthetase/ligase" evidence="7">
    <location>
        <begin position="64"/>
        <end position="412"/>
    </location>
</feature>
<evidence type="ECO:0000256" key="3">
    <source>
        <dbReference type="ARBA" id="ARBA00022598"/>
    </source>
</evidence>
<evidence type="ECO:0000256" key="2">
    <source>
        <dbReference type="ARBA" id="ARBA00012959"/>
    </source>
</evidence>
<evidence type="ECO:0000259" key="7">
    <source>
        <dbReference type="Pfam" id="PF00501"/>
    </source>
</evidence>
<comment type="caution">
    <text evidence="9">The sequence shown here is derived from an EMBL/GenBank/DDBJ whole genome shotgun (WGS) entry which is preliminary data.</text>
</comment>
<keyword evidence="4" id="KW-0547">Nucleotide-binding</keyword>
<dbReference type="Gene3D" id="3.60.20.10">
    <property type="entry name" value="Glutamine Phosphoribosylpyrophosphate, subunit 1, domain 1"/>
    <property type="match status" value="2"/>
</dbReference>
<dbReference type="InterPro" id="IPR042099">
    <property type="entry name" value="ANL_N_sf"/>
</dbReference>
<dbReference type="InterPro" id="IPR025110">
    <property type="entry name" value="AMP-bd_C"/>
</dbReference>
<evidence type="ECO:0000313" key="9">
    <source>
        <dbReference type="EMBL" id="KAJ8497865.1"/>
    </source>
</evidence>
<dbReference type="EMBL" id="JAQQAF010000003">
    <property type="protein sequence ID" value="KAJ8497865.1"/>
    <property type="molecule type" value="Genomic_DNA"/>
</dbReference>
<dbReference type="SUPFAM" id="SSF56235">
    <property type="entry name" value="N-terminal nucleophile aminohydrolases (Ntn hydrolases)"/>
    <property type="match status" value="1"/>
</dbReference>
<feature type="domain" description="AMP-binding enzyme C-terminal" evidence="8">
    <location>
        <begin position="464"/>
        <end position="528"/>
    </location>
</feature>
<accession>A0AAV8R8N6</accession>
<dbReference type="GO" id="GO:0016207">
    <property type="term" value="F:4-coumarate-CoA ligase activity"/>
    <property type="evidence" value="ECO:0007669"/>
    <property type="project" value="UniProtKB-EC"/>
</dbReference>
<dbReference type="Pfam" id="PF13193">
    <property type="entry name" value="AMP-binding_C"/>
    <property type="match status" value="1"/>
</dbReference>
<protein>
    <recommendedName>
        <fullName evidence="2">4-coumarate--CoA ligase</fullName>
        <ecNumber evidence="2">6.2.1.12</ecNumber>
    </recommendedName>
</protein>
<dbReference type="PROSITE" id="PS00455">
    <property type="entry name" value="AMP_BINDING"/>
    <property type="match status" value="1"/>
</dbReference>
<dbReference type="Pfam" id="PF00501">
    <property type="entry name" value="AMP-binding"/>
    <property type="match status" value="1"/>
</dbReference>
<keyword evidence="10" id="KW-1185">Reference proteome</keyword>
<evidence type="ECO:0000256" key="1">
    <source>
        <dbReference type="ARBA" id="ARBA00006432"/>
    </source>
</evidence>
<evidence type="ECO:0000259" key="8">
    <source>
        <dbReference type="Pfam" id="PF13193"/>
    </source>
</evidence>
<dbReference type="GO" id="GO:0051603">
    <property type="term" value="P:proteolysis involved in protein catabolic process"/>
    <property type="evidence" value="ECO:0007669"/>
    <property type="project" value="InterPro"/>
</dbReference>
<reference evidence="9 10" key="1">
    <citation type="submission" date="2022-12" db="EMBL/GenBank/DDBJ databases">
        <title>Chromosome-scale assembly of the Ensete ventricosum genome.</title>
        <authorList>
            <person name="Dussert Y."/>
            <person name="Stocks J."/>
            <person name="Wendawek A."/>
            <person name="Woldeyes F."/>
            <person name="Nichols R.A."/>
            <person name="Borrell J.S."/>
        </authorList>
    </citation>
    <scope>NUCLEOTIDE SEQUENCE [LARGE SCALE GENOMIC DNA]</scope>
    <source>
        <strain evidence="10">cv. Maze</strain>
        <tissue evidence="9">Seeds</tissue>
    </source>
</reference>
<keyword evidence="4" id="KW-0067">ATP-binding</keyword>
<evidence type="ECO:0000256" key="4">
    <source>
        <dbReference type="ARBA" id="ARBA00022840"/>
    </source>
</evidence>
<dbReference type="InterPro" id="IPR029055">
    <property type="entry name" value="Ntn_hydrolases_N"/>
</dbReference>
<keyword evidence="3" id="KW-0436">Ligase</keyword>
<dbReference type="PANTHER" id="PTHR24096:SF377">
    <property type="entry name" value="4-COUMARATE--COA LIGASE-LIKE 7"/>
    <property type="match status" value="1"/>
</dbReference>
<gene>
    <name evidence="9" type="ORF">OPV22_008417</name>
</gene>
<dbReference type="GO" id="GO:0005524">
    <property type="term" value="F:ATP binding"/>
    <property type="evidence" value="ECO:0007669"/>
    <property type="project" value="UniProtKB-KW"/>
</dbReference>
<dbReference type="Gene3D" id="3.30.300.30">
    <property type="match status" value="1"/>
</dbReference>
<name>A0AAV8R8N6_ENSVE</name>
<dbReference type="GO" id="GO:0106290">
    <property type="term" value="F:trans-cinnamate-CoA ligase activity"/>
    <property type="evidence" value="ECO:0007669"/>
    <property type="project" value="UniProtKB-ARBA"/>
</dbReference>
<comment type="similarity">
    <text evidence="1">Belongs to the ATP-dependent AMP-binding enzyme family.</text>
</comment>
<comment type="catalytic activity">
    <reaction evidence="6">
        <text>(E)-4-coumarate + ATP + CoA = (E)-4-coumaroyl-CoA + AMP + diphosphate</text>
        <dbReference type="Rhea" id="RHEA:19641"/>
        <dbReference type="ChEBI" id="CHEBI:12876"/>
        <dbReference type="ChEBI" id="CHEBI:30616"/>
        <dbReference type="ChEBI" id="CHEBI:33019"/>
        <dbReference type="ChEBI" id="CHEBI:57287"/>
        <dbReference type="ChEBI" id="CHEBI:85008"/>
        <dbReference type="ChEBI" id="CHEBI:456215"/>
        <dbReference type="EC" id="6.2.1.12"/>
    </reaction>
    <physiologicalReaction direction="left-to-right" evidence="6">
        <dbReference type="Rhea" id="RHEA:19642"/>
    </physiologicalReaction>
</comment>
<dbReference type="InterPro" id="IPR045851">
    <property type="entry name" value="AMP-bd_C_sf"/>
</dbReference>
<dbReference type="InterPro" id="IPR001353">
    <property type="entry name" value="Proteasome_sua/b"/>
</dbReference>
<dbReference type="PANTHER" id="PTHR24096">
    <property type="entry name" value="LONG-CHAIN-FATTY-ACID--COA LIGASE"/>
    <property type="match status" value="1"/>
</dbReference>
<dbReference type="SUPFAM" id="SSF56801">
    <property type="entry name" value="Acetyl-CoA synthetase-like"/>
    <property type="match status" value="1"/>
</dbReference>
<dbReference type="GO" id="GO:0009698">
    <property type="term" value="P:phenylpropanoid metabolic process"/>
    <property type="evidence" value="ECO:0007669"/>
    <property type="project" value="UniProtKB-ARBA"/>
</dbReference>
<evidence type="ECO:0000256" key="6">
    <source>
        <dbReference type="ARBA" id="ARBA00034252"/>
    </source>
</evidence>